<evidence type="ECO:0000256" key="1">
    <source>
        <dbReference type="PROSITE-ProRule" id="PRU00175"/>
    </source>
</evidence>
<dbReference type="InterPro" id="IPR031824">
    <property type="entry name" value="RNF220_mid"/>
</dbReference>
<evidence type="ECO:0000256" key="2">
    <source>
        <dbReference type="SAM" id="MobiDB-lite"/>
    </source>
</evidence>
<dbReference type="GO" id="GO:0016567">
    <property type="term" value="P:protein ubiquitination"/>
    <property type="evidence" value="ECO:0007669"/>
    <property type="project" value="TreeGrafter"/>
</dbReference>
<feature type="compositionally biased region" description="Polar residues" evidence="2">
    <location>
        <begin position="155"/>
        <end position="170"/>
    </location>
</feature>
<dbReference type="VEuPathDB" id="FungiDB:SeMB42_g07032"/>
<dbReference type="Proteomes" id="UP000320475">
    <property type="component" value="Unassembled WGS sequence"/>
</dbReference>
<comment type="caution">
    <text evidence="4">The sequence shown here is derived from an EMBL/GenBank/DDBJ whole genome shotgun (WGS) entry which is preliminary data.</text>
</comment>
<keyword evidence="1" id="KW-0479">Metal-binding</keyword>
<dbReference type="Pfam" id="PF15926">
    <property type="entry name" value="RNF220"/>
    <property type="match status" value="1"/>
</dbReference>
<reference evidence="4 5" key="1">
    <citation type="journal article" date="2019" name="Sci. Rep.">
        <title>Comparative genomics of chytrid fungi reveal insights into the obligate biotrophic and pathogenic lifestyle of Synchytrium endobioticum.</title>
        <authorList>
            <person name="van de Vossenberg B.T.L.H."/>
            <person name="Warris S."/>
            <person name="Nguyen H.D.T."/>
            <person name="van Gent-Pelzer M.P.E."/>
            <person name="Joly D.L."/>
            <person name="van de Geest H.C."/>
            <person name="Bonants P.J.M."/>
            <person name="Smith D.S."/>
            <person name="Levesque C.A."/>
            <person name="van der Lee T.A.J."/>
        </authorList>
    </citation>
    <scope>NUCLEOTIDE SEQUENCE [LARGE SCALE GENOMIC DNA]</scope>
    <source>
        <strain evidence="4 5">LEV6574</strain>
    </source>
</reference>
<gene>
    <name evidence="4" type="ORF">SeLEV6574_g03713</name>
</gene>
<dbReference type="InterPro" id="IPR013083">
    <property type="entry name" value="Znf_RING/FYVE/PHD"/>
</dbReference>
<feature type="domain" description="RING-type" evidence="3">
    <location>
        <begin position="398"/>
        <end position="437"/>
    </location>
</feature>
<dbReference type="GO" id="GO:0061630">
    <property type="term" value="F:ubiquitin protein ligase activity"/>
    <property type="evidence" value="ECO:0007669"/>
    <property type="project" value="TreeGrafter"/>
</dbReference>
<dbReference type="AlphaFoldDB" id="A0A507D2M7"/>
<dbReference type="GO" id="GO:0008270">
    <property type="term" value="F:zinc ion binding"/>
    <property type="evidence" value="ECO:0007669"/>
    <property type="project" value="UniProtKB-KW"/>
</dbReference>
<sequence length="450" mass="48986">MNNLICEGSRKRKRESADSVTLHDLYTLSGNEVAQCPLCLNWILAIHLEAHYMSEVQAFNLKHSQTPSNQQQYQTGSVSDAPVYPSNPITCIPTPPASSAATSPTAPQPASQNEGESTTRKSRRGAAMAARHNITAAVKGKTIIDNSMKYSTSPIAASVSHTTPSSNGRTRSTKSSNKKTSKVSKSSCPTCHKSIVPSQAHTCVQPTGPGQDDESYETYTWAGMTRIRTTTLLESQNYVANGWSVHKRTDRDVDEDVDIEIEPSAQFGGAQFSEEDLKQYYLDRETDEPGWIASGQHSGEGYEDAPVPPSSANANDDDGGAVLTGGIQFPPLIDSRTLKSGSHNAKTVCVDIEGDGLDEADVEHAITNAPPDYKLAFDALKTRLRALEDAQTHQSVKCLICLDPYVDPCVCTTCWHVHCQSCWLQTIAAKRLCPQCQKIVSPADLRRIYL</sequence>
<dbReference type="PROSITE" id="PS50089">
    <property type="entry name" value="ZF_RING_2"/>
    <property type="match status" value="1"/>
</dbReference>
<name>A0A507D2M7_9FUNG</name>
<feature type="region of interest" description="Disordered" evidence="2">
    <location>
        <begin position="67"/>
        <end position="133"/>
    </location>
</feature>
<dbReference type="PANTHER" id="PTHR13459:SF1">
    <property type="entry name" value="E3 UBIQUITIN-PROTEIN LIGASE RNF220 ISOFORM X1"/>
    <property type="match status" value="1"/>
</dbReference>
<protein>
    <recommendedName>
        <fullName evidence="3">RING-type domain-containing protein</fullName>
    </recommendedName>
</protein>
<evidence type="ECO:0000313" key="4">
    <source>
        <dbReference type="EMBL" id="TPX45723.1"/>
    </source>
</evidence>
<feature type="region of interest" description="Disordered" evidence="2">
    <location>
        <begin position="289"/>
        <end position="319"/>
    </location>
</feature>
<dbReference type="EMBL" id="QEAM01000132">
    <property type="protein sequence ID" value="TPX45723.1"/>
    <property type="molecule type" value="Genomic_DNA"/>
</dbReference>
<dbReference type="PANTHER" id="PTHR13459">
    <property type="entry name" value="E3 UBIQUITIN-PROTEIN LIGASE RNF220 ISOFORM X1"/>
    <property type="match status" value="1"/>
</dbReference>
<feature type="compositionally biased region" description="Polar residues" evidence="2">
    <location>
        <begin position="67"/>
        <end position="78"/>
    </location>
</feature>
<evidence type="ECO:0000313" key="5">
    <source>
        <dbReference type="Proteomes" id="UP000320475"/>
    </source>
</evidence>
<proteinExistence type="predicted"/>
<dbReference type="InterPro" id="IPR052443">
    <property type="entry name" value="E3_ubiq-ligase_RNF220-like"/>
</dbReference>
<dbReference type="InterPro" id="IPR001841">
    <property type="entry name" value="Znf_RING"/>
</dbReference>
<keyword evidence="1" id="KW-0863">Zinc-finger</keyword>
<dbReference type="Pfam" id="PF13923">
    <property type="entry name" value="zf-C3HC4_2"/>
    <property type="match status" value="1"/>
</dbReference>
<evidence type="ECO:0000259" key="3">
    <source>
        <dbReference type="PROSITE" id="PS50089"/>
    </source>
</evidence>
<dbReference type="OrthoDB" id="6270329at2759"/>
<accession>A0A507D2M7</accession>
<organism evidence="4 5">
    <name type="scientific">Synchytrium endobioticum</name>
    <dbReference type="NCBI Taxonomy" id="286115"/>
    <lineage>
        <taxon>Eukaryota</taxon>
        <taxon>Fungi</taxon>
        <taxon>Fungi incertae sedis</taxon>
        <taxon>Chytridiomycota</taxon>
        <taxon>Chytridiomycota incertae sedis</taxon>
        <taxon>Chytridiomycetes</taxon>
        <taxon>Synchytriales</taxon>
        <taxon>Synchytriaceae</taxon>
        <taxon>Synchytrium</taxon>
    </lineage>
</organism>
<dbReference type="SUPFAM" id="SSF57850">
    <property type="entry name" value="RING/U-box"/>
    <property type="match status" value="1"/>
</dbReference>
<feature type="region of interest" description="Disordered" evidence="2">
    <location>
        <begin position="155"/>
        <end position="190"/>
    </location>
</feature>
<feature type="compositionally biased region" description="Low complexity" evidence="2">
    <location>
        <begin position="97"/>
        <end position="112"/>
    </location>
</feature>
<keyword evidence="1" id="KW-0862">Zinc</keyword>
<dbReference type="Gene3D" id="3.30.40.10">
    <property type="entry name" value="Zinc/RING finger domain, C3HC4 (zinc finger)"/>
    <property type="match status" value="1"/>
</dbReference>